<protein>
    <submittedName>
        <fullName evidence="3">Uncharacterized protein</fullName>
    </submittedName>
</protein>
<evidence type="ECO:0000256" key="1">
    <source>
        <dbReference type="SAM" id="Coils"/>
    </source>
</evidence>
<name>A5BRN2_VITVI</name>
<feature type="coiled-coil region" evidence="1">
    <location>
        <begin position="615"/>
        <end position="709"/>
    </location>
</feature>
<reference evidence="3" key="1">
    <citation type="journal article" date="2007" name="PLoS ONE">
        <title>The first genome sequence of an elite grapevine cultivar (Pinot noir Vitis vinifera L.): coping with a highly heterozygous genome.</title>
        <authorList>
            <person name="Velasco R."/>
            <person name="Zharkikh A."/>
            <person name="Troggio M."/>
            <person name="Cartwright D.A."/>
            <person name="Cestaro A."/>
            <person name="Pruss D."/>
            <person name="Pindo M."/>
            <person name="FitzGerald L.M."/>
            <person name="Vezzulli S."/>
            <person name="Reid J."/>
            <person name="Malacarne G."/>
            <person name="Iliev D."/>
            <person name="Coppola G."/>
            <person name="Wardell B."/>
            <person name="Micheletti D."/>
            <person name="Macalma T."/>
            <person name="Facci M."/>
            <person name="Mitchell J.T."/>
            <person name="Perazzolli M."/>
            <person name="Eldredge G."/>
            <person name="Gatto P."/>
            <person name="Oyzerski R."/>
            <person name="Moretto M."/>
            <person name="Gutin N."/>
            <person name="Stefanini M."/>
            <person name="Chen Y."/>
            <person name="Segala C."/>
            <person name="Davenport C."/>
            <person name="Dematte L."/>
            <person name="Mraz A."/>
            <person name="Battilana J."/>
            <person name="Stormo K."/>
            <person name="Costa F."/>
            <person name="Tao Q."/>
            <person name="Si-Ammour A."/>
            <person name="Harkins T."/>
            <person name="Lackey A."/>
            <person name="Perbost C."/>
            <person name="Taillon B."/>
            <person name="Stella A."/>
            <person name="Solovyev V."/>
            <person name="Fawcett J.A."/>
            <person name="Sterck L."/>
            <person name="Vandepoele K."/>
            <person name="Grando S.M."/>
            <person name="Toppo S."/>
            <person name="Moser C."/>
            <person name="Lanchbury J."/>
            <person name="Bogden R."/>
            <person name="Skolnick M."/>
            <person name="Sgaramella V."/>
            <person name="Bhatnagar S.K."/>
            <person name="Fontana P."/>
            <person name="Gutin A."/>
            <person name="Van de Peer Y."/>
            <person name="Salamini F."/>
            <person name="Viola R."/>
        </authorList>
    </citation>
    <scope>NUCLEOTIDE SEQUENCE</scope>
</reference>
<evidence type="ECO:0000256" key="2">
    <source>
        <dbReference type="SAM" id="MobiDB-lite"/>
    </source>
</evidence>
<organism evidence="3">
    <name type="scientific">Vitis vinifera</name>
    <name type="common">Grape</name>
    <dbReference type="NCBI Taxonomy" id="29760"/>
    <lineage>
        <taxon>Eukaryota</taxon>
        <taxon>Viridiplantae</taxon>
        <taxon>Streptophyta</taxon>
        <taxon>Embryophyta</taxon>
        <taxon>Tracheophyta</taxon>
        <taxon>Spermatophyta</taxon>
        <taxon>Magnoliopsida</taxon>
        <taxon>eudicotyledons</taxon>
        <taxon>Gunneridae</taxon>
        <taxon>Pentapetalae</taxon>
        <taxon>rosids</taxon>
        <taxon>Vitales</taxon>
        <taxon>Vitaceae</taxon>
        <taxon>Viteae</taxon>
        <taxon>Vitis</taxon>
    </lineage>
</organism>
<feature type="region of interest" description="Disordered" evidence="2">
    <location>
        <begin position="729"/>
        <end position="749"/>
    </location>
</feature>
<sequence>MSSKKKTVSSTRVGDAREKATDKLDVKEYRDRFCIPNGVIVELLNDEEVLVLTQKAEKDTIIFSKEQFNAGFRFPLPALFKEFLHFTQISLAFIHPNIVRVLMGCSIINMLYNLDLTLLEVFFVYSLKKVKNDIFSMFAHLPSLQLVTELSDSTKGGAKGHVVVRGAWAGSKHPARPFSPNYSLVIPGPEKRGHIVDWVEKASFACLNKLFEIDAKERHYKTLLSARNLMAVVRESQDYVVNILPRKLPKEVVPGEHYTVKDLPIYQEFKEADVEKRRALLDDREKRNNEGTLRKAPGQKRGATSPPKKAPAKKRKLVKNGKGVKEPTPPKEFVLPPITHDAEVIIEEPMNPAPHSISSGPGHVAGLNHSSTSLAVVAHLANLAEEAVSINHPGSPNPDGDAAEAVCVTPMEEAGAESQSQPSDDPDRLALVLVKGPPSKRPRSARNLRSGLIGRFQDRQQEIEVSCSFAHDAHPEGGEVEMATETPAVPVMVPDEVAPGETHPAVNVEAPNPEQESPSVALSGGNLVNDAACTSASPFSYAELEDKLKQIPPGLTTIIPSAKMFEWWKRYTLVSGLRSMAQQHDLFTDLLRTTDYMKTFASRRKDSENQLRLRLVEAEASLSTARGENEALRADLAEATSREESMEALLHEAEDEMARLNGEVRKLRTEASIEKKQKEDLQLRLTAQKEELEREFAAEREELEADYKKQVDDTFIFGYRCCMKKNGIKRDVPSIPPGEEKKLLDKPAP</sequence>
<dbReference type="EMBL" id="AM468566">
    <property type="protein sequence ID" value="CAN81405.1"/>
    <property type="molecule type" value="Genomic_DNA"/>
</dbReference>
<dbReference type="AlphaFoldDB" id="A5BRN2"/>
<gene>
    <name evidence="3" type="ORF">VITISV_007845</name>
</gene>
<accession>A5BRN2</accession>
<feature type="compositionally biased region" description="Basic and acidic residues" evidence="2">
    <location>
        <begin position="280"/>
        <end position="293"/>
    </location>
</feature>
<feature type="compositionally biased region" description="Basic residues" evidence="2">
    <location>
        <begin position="310"/>
        <end position="319"/>
    </location>
</feature>
<feature type="region of interest" description="Disordered" evidence="2">
    <location>
        <begin position="280"/>
        <end position="335"/>
    </location>
</feature>
<proteinExistence type="predicted"/>
<evidence type="ECO:0000313" key="3">
    <source>
        <dbReference type="EMBL" id="CAN81405.1"/>
    </source>
</evidence>
<keyword evidence="1" id="KW-0175">Coiled coil</keyword>